<keyword evidence="1" id="KW-0472">Membrane</keyword>
<dbReference type="EMBL" id="BK015467">
    <property type="protein sequence ID" value="DAE08290.1"/>
    <property type="molecule type" value="Genomic_DNA"/>
</dbReference>
<organism evidence="3">
    <name type="scientific">Siphoviridae sp. ctnsL8</name>
    <dbReference type="NCBI Taxonomy" id="2825666"/>
    <lineage>
        <taxon>Viruses</taxon>
        <taxon>Duplodnaviria</taxon>
        <taxon>Heunggongvirae</taxon>
        <taxon>Uroviricota</taxon>
        <taxon>Caudoviricetes</taxon>
    </lineage>
</organism>
<evidence type="ECO:0000256" key="1">
    <source>
        <dbReference type="SAM" id="Phobius"/>
    </source>
</evidence>
<feature type="domain" description="DUF6808" evidence="2">
    <location>
        <begin position="94"/>
        <end position="173"/>
    </location>
</feature>
<sequence length="176" mass="20197">MKKNTASFILILIAIAAVVFTLLFSTFINKKVEEKPYITTDTIIKYDTIHHYKPIARESVVVRYERLLVPKTIRVNRCNILQSQEVHVSDTKGDSEEITIPITQMIYTDSNYSAWVSGYKVNLDSIEIYNKTTDIHHYIRDKPKPWGVGLQIGYGISNGRISPYVGVGINYNILKW</sequence>
<evidence type="ECO:0000313" key="3">
    <source>
        <dbReference type="EMBL" id="DAE08290.1"/>
    </source>
</evidence>
<proteinExistence type="predicted"/>
<reference evidence="3" key="1">
    <citation type="journal article" date="2021" name="Proc. Natl. Acad. Sci. U.S.A.">
        <title>A Catalog of Tens of Thousands of Viruses from Human Metagenomes Reveals Hidden Associations with Chronic Diseases.</title>
        <authorList>
            <person name="Tisza M.J."/>
            <person name="Buck C.B."/>
        </authorList>
    </citation>
    <scope>NUCLEOTIDE SEQUENCE</scope>
    <source>
        <strain evidence="3">CtnsL8</strain>
    </source>
</reference>
<keyword evidence="1" id="KW-0812">Transmembrane</keyword>
<dbReference type="InterPro" id="IPR049214">
    <property type="entry name" value="DUF6808"/>
</dbReference>
<accession>A0A8S5PN59</accession>
<name>A0A8S5PN59_9CAUD</name>
<keyword evidence="1" id="KW-1133">Transmembrane helix</keyword>
<protein>
    <recommendedName>
        <fullName evidence="2">DUF6808 domain-containing protein</fullName>
    </recommendedName>
</protein>
<feature type="transmembrane region" description="Helical" evidence="1">
    <location>
        <begin position="6"/>
        <end position="28"/>
    </location>
</feature>
<evidence type="ECO:0000259" key="2">
    <source>
        <dbReference type="Pfam" id="PF20647"/>
    </source>
</evidence>
<dbReference type="Pfam" id="PF20647">
    <property type="entry name" value="DUF6808"/>
    <property type="match status" value="1"/>
</dbReference>